<name>A0ABD1VF06_9LAMI</name>
<evidence type="ECO:0000313" key="1">
    <source>
        <dbReference type="EMBL" id="KAL2535924.1"/>
    </source>
</evidence>
<accession>A0ABD1VF06</accession>
<dbReference type="AlphaFoldDB" id="A0ABD1VF06"/>
<reference evidence="2" key="1">
    <citation type="submission" date="2024-07" db="EMBL/GenBank/DDBJ databases">
        <title>Two chromosome-level genome assemblies of Korean endemic species Abeliophyllum distichum and Forsythia ovata (Oleaceae).</title>
        <authorList>
            <person name="Jang H."/>
        </authorList>
    </citation>
    <scope>NUCLEOTIDE SEQUENCE [LARGE SCALE GENOMIC DNA]</scope>
</reference>
<organism evidence="1 2">
    <name type="scientific">Forsythia ovata</name>
    <dbReference type="NCBI Taxonomy" id="205694"/>
    <lineage>
        <taxon>Eukaryota</taxon>
        <taxon>Viridiplantae</taxon>
        <taxon>Streptophyta</taxon>
        <taxon>Embryophyta</taxon>
        <taxon>Tracheophyta</taxon>
        <taxon>Spermatophyta</taxon>
        <taxon>Magnoliopsida</taxon>
        <taxon>eudicotyledons</taxon>
        <taxon>Gunneridae</taxon>
        <taxon>Pentapetalae</taxon>
        <taxon>asterids</taxon>
        <taxon>lamiids</taxon>
        <taxon>Lamiales</taxon>
        <taxon>Oleaceae</taxon>
        <taxon>Forsythieae</taxon>
        <taxon>Forsythia</taxon>
    </lineage>
</organism>
<dbReference type="EMBL" id="JBFOLJ010000005">
    <property type="protein sequence ID" value="KAL2535924.1"/>
    <property type="molecule type" value="Genomic_DNA"/>
</dbReference>
<dbReference type="Proteomes" id="UP001604277">
    <property type="component" value="Unassembled WGS sequence"/>
</dbReference>
<comment type="caution">
    <text evidence="1">The sequence shown here is derived from an EMBL/GenBank/DDBJ whole genome shotgun (WGS) entry which is preliminary data.</text>
</comment>
<proteinExistence type="predicted"/>
<evidence type="ECO:0000313" key="2">
    <source>
        <dbReference type="Proteomes" id="UP001604277"/>
    </source>
</evidence>
<protein>
    <submittedName>
        <fullName evidence="1">Uncharacterized protein</fullName>
    </submittedName>
</protein>
<sequence>MEQKHSHTPDPIEAFNLVHKRKDNHKSWIDDASEQMGYILRDKIYLCRLRYHRSLTQLVSTHGEETPELKLQAYVTVRGFETGGRVRGYEDVVTPDMVPWMQQTQPTSSIRRSRRGRDYISLESSFLDMLSKYEE</sequence>
<keyword evidence="2" id="KW-1185">Reference proteome</keyword>
<gene>
    <name evidence="1" type="ORF">Fot_17315</name>
</gene>